<name>A0A1I7S7R6_BURXY</name>
<dbReference type="InterPro" id="IPR048564">
    <property type="entry name" value="CYNS_N"/>
</dbReference>
<dbReference type="EMBL" id="CAJFCV020000001">
    <property type="protein sequence ID" value="CAG9086894.1"/>
    <property type="molecule type" value="Genomic_DNA"/>
</dbReference>
<reference evidence="8" key="1">
    <citation type="submission" date="2016-11" db="UniProtKB">
        <authorList>
            <consortium name="WormBaseParasite"/>
        </authorList>
    </citation>
    <scope>IDENTIFICATION</scope>
</reference>
<evidence type="ECO:0000313" key="5">
    <source>
        <dbReference type="EMBL" id="CAD5210725.1"/>
    </source>
</evidence>
<dbReference type="GO" id="GO:0003677">
    <property type="term" value="F:DNA binding"/>
    <property type="evidence" value="ECO:0007669"/>
    <property type="project" value="InterPro"/>
</dbReference>
<dbReference type="Gene3D" id="3.30.1160.10">
    <property type="entry name" value="Cyanate lyase, C-terminal domain"/>
    <property type="match status" value="1"/>
</dbReference>
<dbReference type="PRINTS" id="PR01693">
    <property type="entry name" value="CYANASE"/>
</dbReference>
<dbReference type="NCBIfam" id="NF002773">
    <property type="entry name" value="PRK02866.1"/>
    <property type="match status" value="1"/>
</dbReference>
<dbReference type="PANTHER" id="PTHR34186">
    <property type="entry name" value="CYANATE HYDRATASE"/>
    <property type="match status" value="1"/>
</dbReference>
<dbReference type="InterPro" id="IPR036581">
    <property type="entry name" value="Cyanate_lyase_C_sf"/>
</dbReference>
<dbReference type="Gene3D" id="1.10.260.40">
    <property type="entry name" value="lambda repressor-like DNA-binding domains"/>
    <property type="match status" value="1"/>
</dbReference>
<organism evidence="6 8">
    <name type="scientific">Bursaphelenchus xylophilus</name>
    <name type="common">Pinewood nematode worm</name>
    <name type="synonym">Aphelenchoides xylophilus</name>
    <dbReference type="NCBI Taxonomy" id="6326"/>
    <lineage>
        <taxon>Eukaryota</taxon>
        <taxon>Metazoa</taxon>
        <taxon>Ecdysozoa</taxon>
        <taxon>Nematoda</taxon>
        <taxon>Chromadorea</taxon>
        <taxon>Rhabditida</taxon>
        <taxon>Tylenchina</taxon>
        <taxon>Tylenchomorpha</taxon>
        <taxon>Aphelenchoidea</taxon>
        <taxon>Aphelenchoididae</taxon>
        <taxon>Bursaphelenchus</taxon>
    </lineage>
</organism>
<dbReference type="InterPro" id="IPR003712">
    <property type="entry name" value="Cyanate_lyase_C"/>
</dbReference>
<proteinExistence type="inferred from homology"/>
<dbReference type="AlphaFoldDB" id="A0A1I7S7R6"/>
<feature type="domain" description="Cyanate lyase C-terminal" evidence="4">
    <location>
        <begin position="84"/>
        <end position="156"/>
    </location>
</feature>
<keyword evidence="2 3" id="KW-0456">Lyase</keyword>
<gene>
    <name evidence="5" type="ORF">BXYJ_LOCUS2072</name>
</gene>
<dbReference type="SMR" id="A0A1I7S7R6"/>
<feature type="active site" evidence="3">
    <location>
        <position position="123"/>
    </location>
</feature>
<dbReference type="GO" id="GO:0005634">
    <property type="term" value="C:nucleus"/>
    <property type="evidence" value="ECO:0007669"/>
    <property type="project" value="UniProtKB-ARBA"/>
</dbReference>
<feature type="active site" evidence="3">
    <location>
        <position position="97"/>
    </location>
</feature>
<dbReference type="PIRSF" id="PIRSF001263">
    <property type="entry name" value="Cyanate_hydratas"/>
    <property type="match status" value="1"/>
</dbReference>
<dbReference type="InterPro" id="IPR008076">
    <property type="entry name" value="Cyanase"/>
</dbReference>
<dbReference type="eggNOG" id="ENOG502RY7W">
    <property type="taxonomic scope" value="Eukaryota"/>
</dbReference>
<evidence type="ECO:0000256" key="2">
    <source>
        <dbReference type="ARBA" id="ARBA00023239"/>
    </source>
</evidence>
<dbReference type="NCBIfam" id="TIGR00673">
    <property type="entry name" value="cynS"/>
    <property type="match status" value="1"/>
</dbReference>
<comment type="catalytic activity">
    <reaction evidence="3">
        <text>cyanate + hydrogencarbonate + 3 H(+) = NH4(+) + 2 CO2</text>
        <dbReference type="Rhea" id="RHEA:11120"/>
        <dbReference type="ChEBI" id="CHEBI:15378"/>
        <dbReference type="ChEBI" id="CHEBI:16526"/>
        <dbReference type="ChEBI" id="CHEBI:17544"/>
        <dbReference type="ChEBI" id="CHEBI:28938"/>
        <dbReference type="ChEBI" id="CHEBI:29195"/>
        <dbReference type="EC" id="4.2.1.104"/>
    </reaction>
</comment>
<dbReference type="EC" id="4.2.1.104" evidence="3"/>
<dbReference type="Pfam" id="PF21291">
    <property type="entry name" value="CYNS_N"/>
    <property type="match status" value="1"/>
</dbReference>
<dbReference type="Pfam" id="PF02560">
    <property type="entry name" value="Cyanate_lyase"/>
    <property type="match status" value="1"/>
</dbReference>
<dbReference type="SMART" id="SM01116">
    <property type="entry name" value="Cyanate_lyase"/>
    <property type="match status" value="1"/>
</dbReference>
<dbReference type="WBParaSite" id="BXY_0905700.1">
    <property type="protein sequence ID" value="BXY_0905700.1"/>
    <property type="gene ID" value="BXY_0905700"/>
</dbReference>
<protein>
    <recommendedName>
        <fullName evidence="3">Cyanate hydratase</fullName>
        <shortName evidence="3">Cyanase</shortName>
        <ecNumber evidence="3">4.2.1.104</ecNumber>
    </recommendedName>
    <alternativeName>
        <fullName evidence="3">Cyanate hydrolase</fullName>
    </alternativeName>
    <alternativeName>
        <fullName evidence="3">Cyanate lyase</fullName>
    </alternativeName>
</protein>
<dbReference type="PANTHER" id="PTHR34186:SF2">
    <property type="entry name" value="CYANATE HYDRATASE"/>
    <property type="match status" value="1"/>
</dbReference>
<comment type="function">
    <text evidence="1 3">Catalyzes the reaction of cyanate with bicarbonate to produce ammonia and carbon dioxide.</text>
</comment>
<evidence type="ECO:0000313" key="8">
    <source>
        <dbReference type="WBParaSite" id="BXY_0905700.1"/>
    </source>
</evidence>
<dbReference type="SUPFAM" id="SSF55234">
    <property type="entry name" value="Cyanase C-terminal domain"/>
    <property type="match status" value="1"/>
</dbReference>
<keyword evidence="7" id="KW-1185">Reference proteome</keyword>
<dbReference type="Proteomes" id="UP000582659">
    <property type="component" value="Unassembled WGS sequence"/>
</dbReference>
<feature type="active site" evidence="3">
    <location>
        <position position="100"/>
    </location>
</feature>
<evidence type="ECO:0000313" key="7">
    <source>
        <dbReference type="Proteomes" id="UP000659654"/>
    </source>
</evidence>
<accession>A0A1I7S7R6</accession>
<dbReference type="Proteomes" id="UP000659654">
    <property type="component" value="Unassembled WGS sequence"/>
</dbReference>
<dbReference type="CDD" id="cd00559">
    <property type="entry name" value="Cyanase_C"/>
    <property type="match status" value="1"/>
</dbReference>
<dbReference type="Proteomes" id="UP000095284">
    <property type="component" value="Unplaced"/>
</dbReference>
<comment type="similarity">
    <text evidence="3">Belongs to the cyanase family.</text>
</comment>
<evidence type="ECO:0000259" key="4">
    <source>
        <dbReference type="SMART" id="SM01116"/>
    </source>
</evidence>
<dbReference type="OrthoDB" id="10019422at2759"/>
<evidence type="ECO:0000313" key="6">
    <source>
        <dbReference type="Proteomes" id="UP000095284"/>
    </source>
</evidence>
<reference evidence="5" key="2">
    <citation type="submission" date="2020-09" db="EMBL/GenBank/DDBJ databases">
        <authorList>
            <person name="Kikuchi T."/>
        </authorList>
    </citation>
    <scope>NUCLEOTIDE SEQUENCE</scope>
    <source>
        <strain evidence="5">Ka4C1</strain>
    </source>
</reference>
<dbReference type="GO" id="GO:0008824">
    <property type="term" value="F:cyanate hydratase activity"/>
    <property type="evidence" value="ECO:0007669"/>
    <property type="project" value="UniProtKB-UniRule"/>
</dbReference>
<sequence length="156" mass="17386">METEVAMSRVITSRAEVTQQLLARKVVMGLKWVDVAKALGRSKEWTTAACLGQMQLTSDEAKAVVSLFDLGAECLPWLQTVPYKGQPGIPSDPALYRLYEALGVFGPAMKELIHEEFGDGIMSAIDFSFTVDRVEDPNGDRVKIVWNGKFLPYKRF</sequence>
<evidence type="ECO:0000256" key="1">
    <source>
        <dbReference type="ARBA" id="ARBA00003561"/>
    </source>
</evidence>
<dbReference type="InterPro" id="IPR010982">
    <property type="entry name" value="Lambda_DNA-bd_dom_sf"/>
</dbReference>
<dbReference type="EMBL" id="CAJFDI010000001">
    <property type="protein sequence ID" value="CAD5210725.1"/>
    <property type="molecule type" value="Genomic_DNA"/>
</dbReference>
<evidence type="ECO:0000256" key="3">
    <source>
        <dbReference type="HAMAP-Rule" id="MF_03139"/>
    </source>
</evidence>
<dbReference type="HAMAP" id="MF_00535">
    <property type="entry name" value="Cyanate_hydrat"/>
    <property type="match status" value="1"/>
</dbReference>
<dbReference type="SUPFAM" id="SSF47413">
    <property type="entry name" value="lambda repressor-like DNA-binding domains"/>
    <property type="match status" value="1"/>
</dbReference>